<organism evidence="1">
    <name type="scientific">bioreactor metagenome</name>
    <dbReference type="NCBI Taxonomy" id="1076179"/>
    <lineage>
        <taxon>unclassified sequences</taxon>
        <taxon>metagenomes</taxon>
        <taxon>ecological metagenomes</taxon>
    </lineage>
</organism>
<protein>
    <submittedName>
        <fullName evidence="1">Uncharacterized protein</fullName>
    </submittedName>
</protein>
<comment type="caution">
    <text evidence="1">The sequence shown here is derived from an EMBL/GenBank/DDBJ whole genome shotgun (WGS) entry which is preliminary data.</text>
</comment>
<accession>A0A645CDI0</accession>
<reference evidence="1" key="1">
    <citation type="submission" date="2019-08" db="EMBL/GenBank/DDBJ databases">
        <authorList>
            <person name="Kucharzyk K."/>
            <person name="Murdoch R.W."/>
            <person name="Higgins S."/>
            <person name="Loffler F."/>
        </authorList>
    </citation>
    <scope>NUCLEOTIDE SEQUENCE</scope>
</reference>
<dbReference type="Gene3D" id="3.40.50.1820">
    <property type="entry name" value="alpha/beta hydrolase"/>
    <property type="match status" value="1"/>
</dbReference>
<evidence type="ECO:0000313" key="1">
    <source>
        <dbReference type="EMBL" id="MPM74980.1"/>
    </source>
</evidence>
<gene>
    <name evidence="1" type="ORF">SDC9_121970</name>
</gene>
<dbReference type="GO" id="GO:0016747">
    <property type="term" value="F:acyltransferase activity, transferring groups other than amino-acyl groups"/>
    <property type="evidence" value="ECO:0007669"/>
    <property type="project" value="TreeGrafter"/>
</dbReference>
<dbReference type="EMBL" id="VSSQ01026323">
    <property type="protein sequence ID" value="MPM74980.1"/>
    <property type="molecule type" value="Genomic_DNA"/>
</dbReference>
<dbReference type="SUPFAM" id="SSF53474">
    <property type="entry name" value="alpha/beta-Hydrolases"/>
    <property type="match status" value="1"/>
</dbReference>
<dbReference type="InterPro" id="IPR050583">
    <property type="entry name" value="Mycobacterial_A85_antigen"/>
</dbReference>
<dbReference type="AlphaFoldDB" id="A0A645CDI0"/>
<dbReference type="PANTHER" id="PTHR48098:SF1">
    <property type="entry name" value="DIACYLGLYCEROL ACYLTRANSFERASE_MYCOLYLTRANSFERASE AG85A"/>
    <property type="match status" value="1"/>
</dbReference>
<name>A0A645CDI0_9ZZZZ</name>
<dbReference type="InterPro" id="IPR000801">
    <property type="entry name" value="Esterase-like"/>
</dbReference>
<proteinExistence type="predicted"/>
<dbReference type="PANTHER" id="PTHR48098">
    <property type="entry name" value="ENTEROCHELIN ESTERASE-RELATED"/>
    <property type="match status" value="1"/>
</dbReference>
<dbReference type="Pfam" id="PF00756">
    <property type="entry name" value="Esterase"/>
    <property type="match status" value="1"/>
</dbReference>
<sequence length="127" mass="14290">MGGYGALNFALSKPEPYAAAANLSGSVDLFSLAKENASATGRHPFAFERIFRNHMHLENLEAYLCHLIRRNRAENRPSTKLFTGCGTEDFLYPLLLSAKQTLAELGVDFHFEVHPGAHNWQYWDAHI</sequence>
<dbReference type="InterPro" id="IPR029058">
    <property type="entry name" value="AB_hydrolase_fold"/>
</dbReference>